<dbReference type="RefSeq" id="WP_029094918.1">
    <property type="nucleotide sequence ID" value="NZ_CAADJA010000002.1"/>
</dbReference>
<dbReference type="Proteomes" id="UP000373449">
    <property type="component" value="Unassembled WGS sequence"/>
</dbReference>
<dbReference type="Gene3D" id="3.40.1000.10">
    <property type="entry name" value="Mog1/PsbP, alpha/beta/alpha sandwich"/>
    <property type="match status" value="1"/>
</dbReference>
<evidence type="ECO:0000256" key="1">
    <source>
        <dbReference type="SAM" id="SignalP"/>
    </source>
</evidence>
<evidence type="ECO:0000313" key="2">
    <source>
        <dbReference type="EMBL" id="PHI32294.1"/>
    </source>
</evidence>
<proteinExistence type="predicted"/>
<dbReference type="Proteomes" id="UP000224974">
    <property type="component" value="Unassembled WGS sequence"/>
</dbReference>
<evidence type="ECO:0000313" key="5">
    <source>
        <dbReference type="Proteomes" id="UP000373449"/>
    </source>
</evidence>
<dbReference type="EMBL" id="PDDX01000001">
    <property type="protein sequence ID" value="PHI32294.1"/>
    <property type="molecule type" value="Genomic_DNA"/>
</dbReference>
<evidence type="ECO:0000313" key="4">
    <source>
        <dbReference type="Proteomes" id="UP000224974"/>
    </source>
</evidence>
<evidence type="ECO:0000313" key="3">
    <source>
        <dbReference type="EMBL" id="VFS45227.1"/>
    </source>
</evidence>
<organism evidence="2 4">
    <name type="scientific">Budvicia aquatica</name>
    <dbReference type="NCBI Taxonomy" id="82979"/>
    <lineage>
        <taxon>Bacteria</taxon>
        <taxon>Pseudomonadati</taxon>
        <taxon>Pseudomonadota</taxon>
        <taxon>Gammaproteobacteria</taxon>
        <taxon>Enterobacterales</taxon>
        <taxon>Budviciaceae</taxon>
        <taxon>Budvicia</taxon>
    </lineage>
</organism>
<evidence type="ECO:0008006" key="6">
    <source>
        <dbReference type="Google" id="ProtNLM"/>
    </source>
</evidence>
<keyword evidence="1" id="KW-0732">Signal</keyword>
<gene>
    <name evidence="2" type="ORF">CRN84_24730</name>
    <name evidence="3" type="ORF">NCTC12282_00099</name>
</gene>
<feature type="signal peptide" evidence="1">
    <location>
        <begin position="1"/>
        <end position="19"/>
    </location>
</feature>
<protein>
    <recommendedName>
        <fullName evidence="6">PsbP C-terminal domain-containing protein</fullName>
    </recommendedName>
</protein>
<feature type="chain" id="PRO_5036036663" description="PsbP C-terminal domain-containing protein" evidence="1">
    <location>
        <begin position="20"/>
        <end position="185"/>
    </location>
</feature>
<sequence length="185" mass="21250">MKKLLLLCFMSLFFSLAHGQSKDKEQYVDYAISKSELLRFAFPDSWKPQTGSHPYEVQYLSPKGQAVIGIFVFKRVDLSESTTPQSILDRQIEEMKSKMTKIVLVEKMKPIQLATKSLDGGKTLTSALYTGEYRGAKFYYYFTLAEFDSSKDAFAIFVQASSLSEWENYREVFEQIPALTRVVKQ</sequence>
<dbReference type="EMBL" id="CAADJA010000002">
    <property type="protein sequence ID" value="VFS45227.1"/>
    <property type="molecule type" value="Genomic_DNA"/>
</dbReference>
<reference evidence="4" key="1">
    <citation type="submission" date="2017-09" db="EMBL/GenBank/DDBJ databases">
        <title>FDA dAtabase for Regulatory Grade micrObial Sequences (FDA-ARGOS): Supporting development and validation of Infectious Disease Dx tests.</title>
        <authorList>
            <person name="Minogue T."/>
            <person name="Wolcott M."/>
            <person name="Wasieloski L."/>
            <person name="Aguilar W."/>
            <person name="Moore D."/>
            <person name="Tallon L."/>
            <person name="Sadzewicz L."/>
            <person name="Ott S."/>
            <person name="Zhao X."/>
            <person name="Nagaraj S."/>
            <person name="Vavikolanu K."/>
            <person name="Aluvathingal J."/>
            <person name="Nadendla S."/>
            <person name="Sichtig H."/>
        </authorList>
    </citation>
    <scope>NUCLEOTIDE SEQUENCE [LARGE SCALE GENOMIC DNA]</scope>
    <source>
        <strain evidence="4">FDAARGOS_387</strain>
    </source>
</reference>
<accession>A0A2C6DTY6</accession>
<dbReference type="AlphaFoldDB" id="A0A2C6DTY6"/>
<reference evidence="2" key="2">
    <citation type="submission" date="2017-09" db="EMBL/GenBank/DDBJ databases">
        <title>FDA dAtabase for Regulatory Grade micrObial Sequences (FDA-ARGOS): Supporting development and validation of Infectious Disease Dx tests.</title>
        <authorList>
            <person name="Minogue T."/>
            <person name="Wolcott M."/>
            <person name="Wasieloski L."/>
            <person name="Aguilar W."/>
            <person name="Moore D."/>
            <person name="Tallon L.J."/>
            <person name="Sadzewicz L."/>
            <person name="Ott S."/>
            <person name="Zhao X."/>
            <person name="Nagaraj S."/>
            <person name="Vavikolanu K."/>
            <person name="Aluvathingal J."/>
            <person name="Nadendla S."/>
            <person name="Sichtig H."/>
        </authorList>
    </citation>
    <scope>NUCLEOTIDE SEQUENCE</scope>
    <source>
        <strain evidence="2">FDAARGOS_387</strain>
    </source>
</reference>
<keyword evidence="4" id="KW-1185">Reference proteome</keyword>
<name>A0A2C6DTY6_9GAMM</name>
<reference evidence="3 5" key="3">
    <citation type="submission" date="2019-03" db="EMBL/GenBank/DDBJ databases">
        <authorList>
            <consortium name="Pathogen Informatics"/>
        </authorList>
    </citation>
    <scope>NUCLEOTIDE SEQUENCE [LARGE SCALE GENOMIC DNA]</scope>
    <source>
        <strain evidence="3 5">NCTC12282</strain>
    </source>
</reference>